<dbReference type="PROSITE" id="PS50082">
    <property type="entry name" value="WD_REPEATS_2"/>
    <property type="match status" value="4"/>
</dbReference>
<evidence type="ECO:0000256" key="2">
    <source>
        <dbReference type="ARBA" id="ARBA00005969"/>
    </source>
</evidence>
<dbReference type="SUPFAM" id="SSF50978">
    <property type="entry name" value="WD40 repeat-like"/>
    <property type="match status" value="1"/>
</dbReference>
<keyword evidence="4" id="KW-0677">Repeat</keyword>
<feature type="compositionally biased region" description="Low complexity" evidence="7">
    <location>
        <begin position="371"/>
        <end position="387"/>
    </location>
</feature>
<gene>
    <name evidence="9" type="ORF">XDN619_LOCUS23678</name>
</gene>
<accession>A0A816VMJ8</accession>
<feature type="repeat" description="WD" evidence="6">
    <location>
        <begin position="567"/>
        <end position="608"/>
    </location>
</feature>
<dbReference type="SMART" id="SM00320">
    <property type="entry name" value="WD40"/>
    <property type="match status" value="7"/>
</dbReference>
<comment type="subcellular location">
    <subcellularLocation>
        <location evidence="1">Nucleus</location>
    </subcellularLocation>
</comment>
<feature type="compositionally biased region" description="Basic and acidic residues" evidence="7">
    <location>
        <begin position="260"/>
        <end position="291"/>
    </location>
</feature>
<dbReference type="PANTHER" id="PTHR10814:SF21">
    <property type="entry name" value="PROTEIN GROUCHO"/>
    <property type="match status" value="1"/>
</dbReference>
<dbReference type="InterPro" id="IPR015943">
    <property type="entry name" value="WD40/YVTN_repeat-like_dom_sf"/>
</dbReference>
<feature type="compositionally biased region" description="Basic and acidic residues" evidence="7">
    <location>
        <begin position="332"/>
        <end position="342"/>
    </location>
</feature>
<feature type="region of interest" description="Disordered" evidence="7">
    <location>
        <begin position="247"/>
        <end position="396"/>
    </location>
</feature>
<feature type="compositionally biased region" description="Polar residues" evidence="7">
    <location>
        <begin position="39"/>
        <end position="49"/>
    </location>
</feature>
<evidence type="ECO:0000313" key="10">
    <source>
        <dbReference type="Proteomes" id="UP000663887"/>
    </source>
</evidence>
<dbReference type="InterPro" id="IPR005617">
    <property type="entry name" value="Groucho/TLE_N"/>
</dbReference>
<evidence type="ECO:0000256" key="1">
    <source>
        <dbReference type="ARBA" id="ARBA00004123"/>
    </source>
</evidence>
<dbReference type="InterPro" id="IPR036322">
    <property type="entry name" value="WD40_repeat_dom_sf"/>
</dbReference>
<dbReference type="PROSITE" id="PS00678">
    <property type="entry name" value="WD_REPEATS_1"/>
    <property type="match status" value="1"/>
</dbReference>
<keyword evidence="3 6" id="KW-0853">WD repeat</keyword>
<evidence type="ECO:0000256" key="4">
    <source>
        <dbReference type="ARBA" id="ARBA00022737"/>
    </source>
</evidence>
<evidence type="ECO:0000256" key="7">
    <source>
        <dbReference type="SAM" id="MobiDB-lite"/>
    </source>
</evidence>
<dbReference type="InterPro" id="IPR009146">
    <property type="entry name" value="Groucho_enhance"/>
</dbReference>
<keyword evidence="5" id="KW-0539">Nucleus</keyword>
<dbReference type="PROSITE" id="PS50294">
    <property type="entry name" value="WD_REPEATS_REGION"/>
    <property type="match status" value="1"/>
</dbReference>
<organism evidence="9 10">
    <name type="scientific">Rotaria magnacalcarata</name>
    <dbReference type="NCBI Taxonomy" id="392030"/>
    <lineage>
        <taxon>Eukaryota</taxon>
        <taxon>Metazoa</taxon>
        <taxon>Spiralia</taxon>
        <taxon>Gnathifera</taxon>
        <taxon>Rotifera</taxon>
        <taxon>Eurotatoria</taxon>
        <taxon>Bdelloidea</taxon>
        <taxon>Philodinida</taxon>
        <taxon>Philodinidae</taxon>
        <taxon>Rotaria</taxon>
    </lineage>
</organism>
<feature type="compositionally biased region" description="Polar residues" evidence="7">
    <location>
        <begin position="56"/>
        <end position="65"/>
    </location>
</feature>
<reference evidence="9" key="1">
    <citation type="submission" date="2021-02" db="EMBL/GenBank/DDBJ databases">
        <authorList>
            <person name="Nowell W R."/>
        </authorList>
    </citation>
    <scope>NUCLEOTIDE SEQUENCE</scope>
</reference>
<dbReference type="Proteomes" id="UP000663887">
    <property type="component" value="Unassembled WGS sequence"/>
</dbReference>
<dbReference type="InterPro" id="IPR019775">
    <property type="entry name" value="WD40_repeat_CS"/>
</dbReference>
<feature type="repeat" description="WD" evidence="6">
    <location>
        <begin position="774"/>
        <end position="806"/>
    </location>
</feature>
<dbReference type="PRINTS" id="PR01850">
    <property type="entry name" value="GROUCHOFAMLY"/>
</dbReference>
<feature type="compositionally biased region" description="Polar residues" evidence="7">
    <location>
        <begin position="345"/>
        <end position="370"/>
    </location>
</feature>
<dbReference type="Gene3D" id="2.130.10.10">
    <property type="entry name" value="YVTN repeat-like/Quinoprotein amine dehydrogenase"/>
    <property type="match status" value="1"/>
</dbReference>
<dbReference type="InterPro" id="IPR001680">
    <property type="entry name" value="WD40_rpt"/>
</dbReference>
<dbReference type="AlphaFoldDB" id="A0A816VMJ8"/>
<dbReference type="PANTHER" id="PTHR10814">
    <property type="entry name" value="TRANSDUCIN-LIKE ENHANCER PROTEIN"/>
    <property type="match status" value="1"/>
</dbReference>
<proteinExistence type="inferred from homology"/>
<dbReference type="Pfam" id="PF03920">
    <property type="entry name" value="TLE_N"/>
    <property type="match status" value="1"/>
</dbReference>
<sequence length="852" mass="92430">MFIQHRHLACNNIHQSSKQHDDYLLNSISSKKKKKLNSGTGSAISNTGGQEKLTGTMYSGRSGPQGSSQVDFSIMEYCDRIKKEFSLLQQQCQSLKFDCEKLAQEKIEVHRQYVMYYEMSYGLNVEMHRQSELAKRYLAICHQILPCLSQEQQNQVAATLERAKQVTVAELNAIIGQQMHAQGVAAFPHAHSQAQHFGASPFGLPGASGLPPGLLALQGVAAAAQQAYLKDEKDNLDRAVAAAAAAAASSHKRNASSPHRINEKYRGHSRSPFESKKHKRDEESEGEKSDGDLVVDDTNENDKQLTNGSRSPHENGDTSSKVNSAIIRQKSSHHDDSSRSPHSDNGSARSTPSQKGSEKSGSTPIQTARATNTSLSGNSTNKSSSRSGIHHSPKLPPAAPFGPYGAFMPENLAAFAAGLNTAFAGNPTGSPRSTLNDFYSAMRLPQQPSLLISANAATSGNLIERNGTKQHYSYHCDSYDPSPTSTSLQPFTFPSDAFETSDCPRRIKVLSHLTHGDVVCAVTISDLNKHIYTGGKGCVKIWDLKESTKENNGLPMTINKPIGQFECLSREAYIRSVKLLPDGRTLIVGGEASNISIWDLTVASSITPNSTSINSSAITRDSGNSNSSTSSNSSSANSSLTRLKGELQSKAAACYALAVSADGKLCFSCCSDGNILVWDIQNQTVVRQFQGHTDGASCIDLTPDGSRVWTGGLDNTVRCWDVREGRQLQQYEFDSQIFSLGYCPAGGDWLAVGMEQSLIDVLNVSSPKPDKYRLTSHESCVLSLKFAHTGKWFVSTSKDNQLTGWKTPYGAKLFDNKEGSSVLSCDVSQDDMFIVTGSGDKKATLYEVAYER</sequence>
<dbReference type="GO" id="GO:0003714">
    <property type="term" value="F:transcription corepressor activity"/>
    <property type="evidence" value="ECO:0007669"/>
    <property type="project" value="TreeGrafter"/>
</dbReference>
<feature type="repeat" description="WD" evidence="6">
    <location>
        <begin position="689"/>
        <end position="730"/>
    </location>
</feature>
<dbReference type="GO" id="GO:0090090">
    <property type="term" value="P:negative regulation of canonical Wnt signaling pathway"/>
    <property type="evidence" value="ECO:0007669"/>
    <property type="project" value="TreeGrafter"/>
</dbReference>
<feature type="domain" description="Groucho/TLE N-terminal Q-rich" evidence="8">
    <location>
        <begin position="71"/>
        <end position="182"/>
    </location>
</feature>
<comment type="caution">
    <text evidence="9">The sequence shown here is derived from an EMBL/GenBank/DDBJ whole genome shotgun (WGS) entry which is preliminary data.</text>
</comment>
<dbReference type="EMBL" id="CAJNRG010010766">
    <property type="protein sequence ID" value="CAF2125599.1"/>
    <property type="molecule type" value="Genomic_DNA"/>
</dbReference>
<feature type="region of interest" description="Disordered" evidence="7">
    <location>
        <begin position="33"/>
        <end position="65"/>
    </location>
</feature>
<evidence type="ECO:0000313" key="9">
    <source>
        <dbReference type="EMBL" id="CAF2125599.1"/>
    </source>
</evidence>
<dbReference type="GO" id="GO:0005667">
    <property type="term" value="C:transcription regulator complex"/>
    <property type="evidence" value="ECO:0007669"/>
    <property type="project" value="TreeGrafter"/>
</dbReference>
<evidence type="ECO:0000256" key="5">
    <source>
        <dbReference type="ARBA" id="ARBA00023242"/>
    </source>
</evidence>
<evidence type="ECO:0000256" key="3">
    <source>
        <dbReference type="ARBA" id="ARBA00022574"/>
    </source>
</evidence>
<evidence type="ECO:0000256" key="6">
    <source>
        <dbReference type="PROSITE-ProRule" id="PRU00221"/>
    </source>
</evidence>
<dbReference type="GO" id="GO:0005634">
    <property type="term" value="C:nucleus"/>
    <property type="evidence" value="ECO:0007669"/>
    <property type="project" value="UniProtKB-SubCell"/>
</dbReference>
<protein>
    <recommendedName>
        <fullName evidence="8">Groucho/TLE N-terminal Q-rich domain-containing protein</fullName>
    </recommendedName>
</protein>
<name>A0A816VMJ8_9BILA</name>
<feature type="region of interest" description="Disordered" evidence="7">
    <location>
        <begin position="614"/>
        <end position="637"/>
    </location>
</feature>
<feature type="repeat" description="WD" evidence="6">
    <location>
        <begin position="647"/>
        <end position="688"/>
    </location>
</feature>
<evidence type="ECO:0000259" key="8">
    <source>
        <dbReference type="Pfam" id="PF03920"/>
    </source>
</evidence>
<comment type="similarity">
    <text evidence="2">Belongs to the WD repeat Groucho/TLE family.</text>
</comment>
<dbReference type="Pfam" id="PF00400">
    <property type="entry name" value="WD40"/>
    <property type="match status" value="6"/>
</dbReference>